<protein>
    <submittedName>
        <fullName evidence="1">Uncharacterized protein</fullName>
    </submittedName>
</protein>
<sequence>MPPPFPHSPGRDARWHEKMRQRFAWLRDLGVMGKVHIDVLPDGLPGFYGMPEETIDHSAPLISGPKLVRRALRDTRNHPLMGGPIIILKGITPDTHVAWRKTLDQLEALCVSNTTATASDVSTILFEARGSYLADWDELDYFLRKGKKDCRYVLNQEEPVIPWLAQCMARMFGVQAPSDPDEHWWATAREHVELGNNERFFSLTDLAWRRLLEANRQFERRGFDGKAKIGAKKVVELVDEFFKLEKNGPICQMVDDAVFEDDP</sequence>
<organism evidence="1 2">
    <name type="scientific">Fusarium solani subsp. cucurbitae</name>
    <name type="common">Neocosmosporum cucurbitae</name>
    <dbReference type="NCBI Taxonomy" id="2747967"/>
    <lineage>
        <taxon>Eukaryota</taxon>
        <taxon>Fungi</taxon>
        <taxon>Dikarya</taxon>
        <taxon>Ascomycota</taxon>
        <taxon>Pezizomycotina</taxon>
        <taxon>Sordariomycetes</taxon>
        <taxon>Hypocreomycetidae</taxon>
        <taxon>Hypocreales</taxon>
        <taxon>Nectriaceae</taxon>
        <taxon>Fusarium</taxon>
        <taxon>Fusarium solani species complex</taxon>
    </lineage>
</organism>
<reference evidence="1" key="1">
    <citation type="submission" date="2021-11" db="EMBL/GenBank/DDBJ databases">
        <title>Fusarium solani-melongenae Genome sequencing and assembly.</title>
        <authorList>
            <person name="Xie S."/>
            <person name="Huang L."/>
            <person name="Zhang X."/>
        </authorList>
    </citation>
    <scope>NUCLEOTIDE SEQUENCE</scope>
    <source>
        <strain evidence="1">CRI 24-3</strain>
    </source>
</reference>
<gene>
    <name evidence="1" type="ORF">LCI18_001955</name>
</gene>
<dbReference type="EMBL" id="CP090031">
    <property type="protein sequence ID" value="UPK91020.1"/>
    <property type="molecule type" value="Genomic_DNA"/>
</dbReference>
<evidence type="ECO:0000313" key="1">
    <source>
        <dbReference type="EMBL" id="UPK91020.1"/>
    </source>
</evidence>
<accession>A0ACD3YQ08</accession>
<keyword evidence="2" id="KW-1185">Reference proteome</keyword>
<dbReference type="Proteomes" id="UP000830768">
    <property type="component" value="Chromosome 2"/>
</dbReference>
<proteinExistence type="predicted"/>
<name>A0ACD3YQ08_FUSSC</name>
<evidence type="ECO:0000313" key="2">
    <source>
        <dbReference type="Proteomes" id="UP000830768"/>
    </source>
</evidence>